<dbReference type="PANTHER" id="PTHR20852:SF93">
    <property type="entry name" value="GLUTAMINE SYNTHETASE CYTOSOLIC ISOZYME 1-1"/>
    <property type="match status" value="1"/>
</dbReference>
<dbReference type="EC" id="6.3.1.2" evidence="3"/>
<dbReference type="SUPFAM" id="SSF55931">
    <property type="entry name" value="Glutamine synthetase/guanido kinase"/>
    <property type="match status" value="1"/>
</dbReference>
<dbReference type="PROSITE" id="PS51987">
    <property type="entry name" value="GS_CATALYTIC"/>
    <property type="match status" value="1"/>
</dbReference>
<evidence type="ECO:0000259" key="9">
    <source>
        <dbReference type="PROSITE" id="PS51987"/>
    </source>
</evidence>
<feature type="domain" description="GS catalytic" evidence="9">
    <location>
        <begin position="1"/>
        <end position="315"/>
    </location>
</feature>
<evidence type="ECO:0000256" key="3">
    <source>
        <dbReference type="ARBA" id="ARBA00012937"/>
    </source>
</evidence>
<comment type="caution">
    <text evidence="10">The sequence shown here is derived from an EMBL/GenBank/DDBJ whole genome shotgun (WGS) entry which is preliminary data.</text>
</comment>
<keyword evidence="11" id="KW-1185">Reference proteome</keyword>
<evidence type="ECO:0000313" key="10">
    <source>
        <dbReference type="EMBL" id="KAK9802057.1"/>
    </source>
</evidence>
<dbReference type="InterPro" id="IPR050292">
    <property type="entry name" value="Glutamine_Synthetase"/>
</dbReference>
<dbReference type="GO" id="GO:0005524">
    <property type="term" value="F:ATP binding"/>
    <property type="evidence" value="ECO:0007669"/>
    <property type="project" value="UniProtKB-KW"/>
</dbReference>
<protein>
    <recommendedName>
        <fullName evidence="3">glutamine synthetase</fullName>
        <ecNumber evidence="3">6.3.1.2</ecNumber>
    </recommendedName>
</protein>
<comment type="subcellular location">
    <subcellularLocation>
        <location evidence="1">Cytoplasm</location>
    </subcellularLocation>
</comment>
<dbReference type="GO" id="GO:0004356">
    <property type="term" value="F:glutamine synthetase activity"/>
    <property type="evidence" value="ECO:0007669"/>
    <property type="project" value="UniProtKB-EC"/>
</dbReference>
<evidence type="ECO:0000256" key="2">
    <source>
        <dbReference type="ARBA" id="ARBA00009897"/>
    </source>
</evidence>
<keyword evidence="5" id="KW-0436">Ligase</keyword>
<proteinExistence type="inferred from homology"/>
<dbReference type="GO" id="GO:0006542">
    <property type="term" value="P:glutamine biosynthetic process"/>
    <property type="evidence" value="ECO:0007669"/>
    <property type="project" value="TreeGrafter"/>
</dbReference>
<dbReference type="SMART" id="SM01230">
    <property type="entry name" value="Gln-synt_C"/>
    <property type="match status" value="1"/>
</dbReference>
<dbReference type="PANTHER" id="PTHR20852">
    <property type="entry name" value="GLUTAMINE SYNTHETASE"/>
    <property type="match status" value="1"/>
</dbReference>
<comment type="similarity">
    <text evidence="2 8">Belongs to the glutamine synthetase family.</text>
</comment>
<sequence>MEAASQAAPQFSVEQQYTLLDAASLWPVGFREWRSTGDLAKSFSCGTGIGNVTGRDFAEAHLEACCRAGLSMTGLTAAAAPGQWSYNLGPCQGVELGDQLWLSRYILLRLTEQFKVIASLDPKPVPGDWCSSGAPVKYSTADTRNPAVGLHAVDAHIRCLQQNHLQHIMVCGPGNARRLTGLHKTSSAMLFTAAIEDRAASIRVPQSTVVRGCGYYEDRRPASNMDPWLVTMMLACTTLGIPLPLGLGMDKPREVSAQSSSDATTSCAGSSALIDEIDHNAVMGPSTPDDMPGALAHECAASEAHSLTGLKLSSH</sequence>
<name>A0AAW1NYC3_9CHLO</name>
<evidence type="ECO:0000256" key="6">
    <source>
        <dbReference type="ARBA" id="ARBA00022741"/>
    </source>
</evidence>
<gene>
    <name evidence="10" type="ORF">WJX73_008544</name>
</gene>
<evidence type="ECO:0000256" key="1">
    <source>
        <dbReference type="ARBA" id="ARBA00004496"/>
    </source>
</evidence>
<keyword evidence="4" id="KW-0963">Cytoplasm</keyword>
<accession>A0AAW1NYC3</accession>
<evidence type="ECO:0000313" key="11">
    <source>
        <dbReference type="Proteomes" id="UP001465755"/>
    </source>
</evidence>
<evidence type="ECO:0000256" key="5">
    <source>
        <dbReference type="ARBA" id="ARBA00022598"/>
    </source>
</evidence>
<evidence type="ECO:0000256" key="8">
    <source>
        <dbReference type="PROSITE-ProRule" id="PRU01331"/>
    </source>
</evidence>
<dbReference type="AlphaFoldDB" id="A0AAW1NYC3"/>
<dbReference type="EMBL" id="JALJOQ010000072">
    <property type="protein sequence ID" value="KAK9802057.1"/>
    <property type="molecule type" value="Genomic_DNA"/>
</dbReference>
<dbReference type="GO" id="GO:0005737">
    <property type="term" value="C:cytoplasm"/>
    <property type="evidence" value="ECO:0007669"/>
    <property type="project" value="UniProtKB-SubCell"/>
</dbReference>
<dbReference type="Proteomes" id="UP001465755">
    <property type="component" value="Unassembled WGS sequence"/>
</dbReference>
<dbReference type="Gene3D" id="3.30.590.10">
    <property type="entry name" value="Glutamine synthetase/guanido kinase, catalytic domain"/>
    <property type="match status" value="1"/>
</dbReference>
<dbReference type="InterPro" id="IPR014746">
    <property type="entry name" value="Gln_synth/guanido_kin_cat_dom"/>
</dbReference>
<keyword evidence="6" id="KW-0547">Nucleotide-binding</keyword>
<organism evidence="10 11">
    <name type="scientific">Symbiochloris irregularis</name>
    <dbReference type="NCBI Taxonomy" id="706552"/>
    <lineage>
        <taxon>Eukaryota</taxon>
        <taxon>Viridiplantae</taxon>
        <taxon>Chlorophyta</taxon>
        <taxon>core chlorophytes</taxon>
        <taxon>Trebouxiophyceae</taxon>
        <taxon>Trebouxiales</taxon>
        <taxon>Trebouxiaceae</taxon>
        <taxon>Symbiochloris</taxon>
    </lineage>
</organism>
<dbReference type="InterPro" id="IPR008146">
    <property type="entry name" value="Gln_synth_cat_dom"/>
</dbReference>
<evidence type="ECO:0000256" key="4">
    <source>
        <dbReference type="ARBA" id="ARBA00022490"/>
    </source>
</evidence>
<evidence type="ECO:0000256" key="7">
    <source>
        <dbReference type="ARBA" id="ARBA00022840"/>
    </source>
</evidence>
<reference evidence="10 11" key="1">
    <citation type="journal article" date="2024" name="Nat. Commun.">
        <title>Phylogenomics reveals the evolutionary origins of lichenization in chlorophyte algae.</title>
        <authorList>
            <person name="Puginier C."/>
            <person name="Libourel C."/>
            <person name="Otte J."/>
            <person name="Skaloud P."/>
            <person name="Haon M."/>
            <person name="Grisel S."/>
            <person name="Petersen M."/>
            <person name="Berrin J.G."/>
            <person name="Delaux P.M."/>
            <person name="Dal Grande F."/>
            <person name="Keller J."/>
        </authorList>
    </citation>
    <scope>NUCLEOTIDE SEQUENCE [LARGE SCALE GENOMIC DNA]</scope>
    <source>
        <strain evidence="10 11">SAG 2036</strain>
    </source>
</reference>
<dbReference type="FunFam" id="3.30.590.10:FF:000011">
    <property type="entry name" value="Glutamine synthetase"/>
    <property type="match status" value="1"/>
</dbReference>
<keyword evidence="7" id="KW-0067">ATP-binding</keyword>